<dbReference type="Gene3D" id="3.30.830.10">
    <property type="entry name" value="Metalloenzyme, LuxS/M16 peptidase-like"/>
    <property type="match status" value="2"/>
</dbReference>
<dbReference type="GO" id="GO:0006508">
    <property type="term" value="P:proteolysis"/>
    <property type="evidence" value="ECO:0007669"/>
    <property type="project" value="UniProtKB-KW"/>
</dbReference>
<evidence type="ECO:0000259" key="1">
    <source>
        <dbReference type="Pfam" id="PF00675"/>
    </source>
</evidence>
<evidence type="ECO:0000259" key="2">
    <source>
        <dbReference type="Pfam" id="PF05193"/>
    </source>
</evidence>
<reference evidence="3 4" key="1">
    <citation type="submission" date="2020-05" db="EMBL/GenBank/DDBJ databases">
        <title>Bremerella alba sp. nov., a novel planctomycete isolated from the surface of the macroalga Fucus spiralis.</title>
        <authorList>
            <person name="Godinho O."/>
            <person name="Botelho R."/>
            <person name="Albuquerque L."/>
            <person name="Wiegand S."/>
            <person name="Da Costa M.S."/>
            <person name="Lobo-Da-Cunha A."/>
            <person name="Jogler C."/>
            <person name="Lage O.M."/>
        </authorList>
    </citation>
    <scope>NUCLEOTIDE SEQUENCE [LARGE SCALE GENOMIC DNA]</scope>
    <source>
        <strain evidence="3 4">FF15</strain>
    </source>
</reference>
<dbReference type="EMBL" id="JABRWO010000006">
    <property type="protein sequence ID" value="MBA2115358.1"/>
    <property type="molecule type" value="Genomic_DNA"/>
</dbReference>
<dbReference type="InterPro" id="IPR050361">
    <property type="entry name" value="MPP/UQCRC_Complex"/>
</dbReference>
<dbReference type="EC" id="3.4.24.-" evidence="3"/>
<dbReference type="Proteomes" id="UP000551616">
    <property type="component" value="Unassembled WGS sequence"/>
</dbReference>
<dbReference type="InterPro" id="IPR011249">
    <property type="entry name" value="Metalloenz_LuxS/M16"/>
</dbReference>
<dbReference type="PANTHER" id="PTHR11851">
    <property type="entry name" value="METALLOPROTEASE"/>
    <property type="match status" value="1"/>
</dbReference>
<protein>
    <submittedName>
        <fullName evidence="3">Putative zinc protease</fullName>
        <ecNumber evidence="3">3.4.24.-</ecNumber>
    </submittedName>
</protein>
<gene>
    <name evidence="3" type="ORF">HOV93_25330</name>
</gene>
<comment type="caution">
    <text evidence="3">The sequence shown here is derived from an EMBL/GenBank/DDBJ whole genome shotgun (WGS) entry which is preliminary data.</text>
</comment>
<dbReference type="InterPro" id="IPR011765">
    <property type="entry name" value="Pept_M16_N"/>
</dbReference>
<proteinExistence type="predicted"/>
<dbReference type="PANTHER" id="PTHR11851:SF219">
    <property type="entry name" value="HYPOTHETICAL ZINC PROTEASE"/>
    <property type="match status" value="1"/>
</dbReference>
<name>A0A7V9A7J6_9BACT</name>
<dbReference type="GO" id="GO:0046872">
    <property type="term" value="F:metal ion binding"/>
    <property type="evidence" value="ECO:0007669"/>
    <property type="project" value="InterPro"/>
</dbReference>
<accession>A0A7V9A7J6</accession>
<sequence>MQQREATAKNVRSTYYSESFDNGLTLLAESMPWVQSAAFSIVIPAGVQREVEANRGVANLLCDWVQRGCGDLNSREYVEALDNLGVARGGGVSSSHLSFGGALLADNLEATFDIYADLVQRPHFLPDEFEDAKQVCFQELRALEDDLHQQAMLCLRRQMYPDPWGWHPTGTLASVEGLTQDIAKEYFDTWVRPDEAIISVAGNFDWDRLKDTIQKLFGSWQSRPGQKSYLGSSLPEYVHVPFESSQTHVGLGFASVPISDPDFYQARAAIGIMSDGMSSRLFSEVREKRGLCYTVYAACNSLKTQGSVLSYAGTSTERAQETLDVMIEQFNQLPQGVRQDELTRLKARFKSGIIMQQESSSSRASSLAADWYHLGRIRTMEELETILDGISVDTINAYLETNPPKNYRVTTIGAKSLEVPSEISSGDA</sequence>
<evidence type="ECO:0000313" key="3">
    <source>
        <dbReference type="EMBL" id="MBA2115358.1"/>
    </source>
</evidence>
<keyword evidence="4" id="KW-1185">Reference proteome</keyword>
<feature type="domain" description="Peptidase M16 N-terminal" evidence="1">
    <location>
        <begin position="28"/>
        <end position="151"/>
    </location>
</feature>
<organism evidence="3 4">
    <name type="scientific">Bremerella alba</name>
    <dbReference type="NCBI Taxonomy" id="980252"/>
    <lineage>
        <taxon>Bacteria</taxon>
        <taxon>Pseudomonadati</taxon>
        <taxon>Planctomycetota</taxon>
        <taxon>Planctomycetia</taxon>
        <taxon>Pirellulales</taxon>
        <taxon>Pirellulaceae</taxon>
        <taxon>Bremerella</taxon>
    </lineage>
</organism>
<dbReference type="Pfam" id="PF05193">
    <property type="entry name" value="Peptidase_M16_C"/>
    <property type="match status" value="1"/>
</dbReference>
<feature type="domain" description="Peptidase M16 C-terminal" evidence="2">
    <location>
        <begin position="178"/>
        <end position="348"/>
    </location>
</feature>
<evidence type="ECO:0000313" key="4">
    <source>
        <dbReference type="Proteomes" id="UP000551616"/>
    </source>
</evidence>
<dbReference type="InterPro" id="IPR007863">
    <property type="entry name" value="Peptidase_M16_C"/>
</dbReference>
<dbReference type="Pfam" id="PF00675">
    <property type="entry name" value="Peptidase_M16"/>
    <property type="match status" value="1"/>
</dbReference>
<dbReference type="SUPFAM" id="SSF63411">
    <property type="entry name" value="LuxS/MPP-like metallohydrolase"/>
    <property type="match status" value="2"/>
</dbReference>
<keyword evidence="3" id="KW-0378">Hydrolase</keyword>
<keyword evidence="3" id="KW-0645">Protease</keyword>
<dbReference type="GO" id="GO:0008233">
    <property type="term" value="F:peptidase activity"/>
    <property type="evidence" value="ECO:0007669"/>
    <property type="project" value="UniProtKB-KW"/>
</dbReference>
<dbReference type="AlphaFoldDB" id="A0A7V9A7J6"/>